<dbReference type="SMART" id="SM00465">
    <property type="entry name" value="GIYc"/>
    <property type="match status" value="1"/>
</dbReference>
<dbReference type="InterPro" id="IPR004791">
    <property type="entry name" value="UvrC"/>
</dbReference>
<dbReference type="FunFam" id="3.40.1440.10:FF:000001">
    <property type="entry name" value="UvrABC system protein C"/>
    <property type="match status" value="1"/>
</dbReference>
<dbReference type="InterPro" id="IPR035901">
    <property type="entry name" value="GIY-YIG_endonuc_sf"/>
</dbReference>
<dbReference type="PANTHER" id="PTHR30562:SF1">
    <property type="entry name" value="UVRABC SYSTEM PROTEIN C"/>
    <property type="match status" value="1"/>
</dbReference>
<dbReference type="GO" id="GO:0009381">
    <property type="term" value="F:excinuclease ABC activity"/>
    <property type="evidence" value="ECO:0007669"/>
    <property type="project" value="UniProtKB-UniRule"/>
</dbReference>
<dbReference type="Pfam" id="PF01541">
    <property type="entry name" value="GIY-YIG"/>
    <property type="match status" value="1"/>
</dbReference>
<evidence type="ECO:0000256" key="2">
    <source>
        <dbReference type="ARBA" id="ARBA00022763"/>
    </source>
</evidence>
<dbReference type="PROSITE" id="PS50165">
    <property type="entry name" value="UVRC"/>
    <property type="match status" value="1"/>
</dbReference>
<dbReference type="SUPFAM" id="SSF47781">
    <property type="entry name" value="RuvA domain 2-like"/>
    <property type="match status" value="1"/>
</dbReference>
<dbReference type="GO" id="GO:0003677">
    <property type="term" value="F:DNA binding"/>
    <property type="evidence" value="ECO:0007669"/>
    <property type="project" value="UniProtKB-UniRule"/>
</dbReference>
<dbReference type="InterPro" id="IPR000305">
    <property type="entry name" value="GIY-YIG_endonuc"/>
</dbReference>
<protein>
    <recommendedName>
        <fullName evidence="6">UvrABC system protein C</fullName>
        <shortName evidence="6">Protein UvrC</shortName>
    </recommendedName>
    <alternativeName>
        <fullName evidence="6">Excinuclease ABC subunit C</fullName>
    </alternativeName>
</protein>
<dbReference type="GO" id="GO:0006289">
    <property type="term" value="P:nucleotide-excision repair"/>
    <property type="evidence" value="ECO:0007669"/>
    <property type="project" value="UniProtKB-UniRule"/>
</dbReference>
<evidence type="ECO:0000259" key="7">
    <source>
        <dbReference type="PROSITE" id="PS50151"/>
    </source>
</evidence>
<evidence type="ECO:0000256" key="1">
    <source>
        <dbReference type="ARBA" id="ARBA00022490"/>
    </source>
</evidence>
<feature type="domain" description="GIY-YIG" evidence="8">
    <location>
        <begin position="17"/>
        <end position="96"/>
    </location>
</feature>
<comment type="subunit">
    <text evidence="6">Interacts with UvrB in an incision complex.</text>
</comment>
<dbReference type="InterPro" id="IPR001943">
    <property type="entry name" value="UVR_dom"/>
</dbReference>
<dbReference type="Gene3D" id="4.10.860.10">
    <property type="entry name" value="UVR domain"/>
    <property type="match status" value="1"/>
</dbReference>
<keyword evidence="6" id="KW-0742">SOS response</keyword>
<dbReference type="GO" id="GO:0009432">
    <property type="term" value="P:SOS response"/>
    <property type="evidence" value="ECO:0007669"/>
    <property type="project" value="UniProtKB-UniRule"/>
</dbReference>
<feature type="domain" description="UVR" evidence="7">
    <location>
        <begin position="217"/>
        <end position="252"/>
    </location>
</feature>
<dbReference type="SUPFAM" id="SSF46600">
    <property type="entry name" value="C-terminal UvrC-binding domain of UvrB"/>
    <property type="match status" value="1"/>
</dbReference>
<dbReference type="Pfam" id="PF02151">
    <property type="entry name" value="UVR"/>
    <property type="match status" value="1"/>
</dbReference>
<dbReference type="InterPro" id="IPR036876">
    <property type="entry name" value="UVR_dom_sf"/>
</dbReference>
<evidence type="ECO:0000313" key="10">
    <source>
        <dbReference type="EMBL" id="OGC81897.1"/>
    </source>
</evidence>
<dbReference type="Pfam" id="PF14520">
    <property type="entry name" value="HHH_5"/>
    <property type="match status" value="1"/>
</dbReference>
<dbReference type="GO" id="GO:0009380">
    <property type="term" value="C:excinuclease repair complex"/>
    <property type="evidence" value="ECO:0007669"/>
    <property type="project" value="InterPro"/>
</dbReference>
<evidence type="ECO:0000256" key="4">
    <source>
        <dbReference type="ARBA" id="ARBA00022881"/>
    </source>
</evidence>
<dbReference type="Proteomes" id="UP000177614">
    <property type="component" value="Unassembled WGS sequence"/>
</dbReference>
<organism evidence="10 11">
    <name type="scientific">Candidatus Abawacabacteria bacterium RBG_16_42_10</name>
    <dbReference type="NCBI Taxonomy" id="1817814"/>
    <lineage>
        <taxon>Bacteria</taxon>
        <taxon>Candidatus Abawacaibacteriota</taxon>
    </lineage>
</organism>
<evidence type="ECO:0000256" key="3">
    <source>
        <dbReference type="ARBA" id="ARBA00022769"/>
    </source>
</evidence>
<keyword evidence="5 6" id="KW-0234">DNA repair</keyword>
<comment type="function">
    <text evidence="6">The UvrABC repair system catalyzes the recognition and processing of DNA lesions. UvrC both incises the 5' and 3' sides of the lesion. The N-terminal half is responsible for the 3' incision and the C-terminal half is responsible for the 5' incision.</text>
</comment>
<dbReference type="Gene3D" id="3.30.420.340">
    <property type="entry name" value="UvrC, RNAse H endonuclease domain"/>
    <property type="match status" value="1"/>
</dbReference>
<dbReference type="PROSITE" id="PS50151">
    <property type="entry name" value="UVR"/>
    <property type="match status" value="1"/>
</dbReference>
<keyword evidence="1 6" id="KW-0963">Cytoplasm</keyword>
<dbReference type="HAMAP" id="MF_00203">
    <property type="entry name" value="UvrC"/>
    <property type="match status" value="1"/>
</dbReference>
<accession>A0A1F4XJP5</accession>
<sequence>MYKIPPELKKILKKVSTLPGVYKMIDKDDQIIYVGKAKNLRKRVHTYFQNGKTTLPKVTVMRDKVVNIETTITRSELEALILETNLIKSLRPRYNVLMKDDKNYVYVKIDQKEDFPETHIVRRFSRDGSTYFGPYTSADSILRTLKALQKIFPYRSCQGEITEVTPGNNIFKHLSRRAPCLDFYIKRCDAPCISKITKEEYHKHIEAICTILAGNYHHLEKDWQEAMQRAVHTKEFEKAAKLRDRIQALQVLSEKQYATLTSGHNQDVLAVAKDKEHVVISLFMVRNGHVVQTEHFNLSDYAKGTDPAQIISAFMQQYYVDATSLPKEIVTSIAIPEKKLLEDFIGGIKGQRVQILLPERGERKQLMEIVEENAKLQLESSKKAWEREYMFTTKALEDLQKALKMKKLPRRIECYDISHISGTDKVGSMIVFIDAKPATNMYRTFTVKELAEGINNDFASLQEVLSRRIKYLDANYRQKKKRRKEKSDTVSLPQVPDLIIIDGGKGQLSSVIRVLKAELKAGTKATLPMIVSLAKREEEIFFPGKKEPLLLEKDSPALFLIQRIRDEAHRFAISHHRSLRSKKMIRSRLDTIPGIGPKNKKKLLTTFGSVHGIRDATMQELVTCVGEKLAETIREQL</sequence>
<dbReference type="NCBIfam" id="NF001824">
    <property type="entry name" value="PRK00558.1-5"/>
    <property type="match status" value="1"/>
</dbReference>
<dbReference type="Pfam" id="PF08459">
    <property type="entry name" value="UvrC_RNaseH_dom"/>
    <property type="match status" value="1"/>
</dbReference>
<dbReference type="PANTHER" id="PTHR30562">
    <property type="entry name" value="UVRC/OXIDOREDUCTASE"/>
    <property type="match status" value="1"/>
</dbReference>
<gene>
    <name evidence="6" type="primary">uvrC</name>
    <name evidence="10" type="ORF">A2V81_04350</name>
</gene>
<dbReference type="GO" id="GO:0005737">
    <property type="term" value="C:cytoplasm"/>
    <property type="evidence" value="ECO:0007669"/>
    <property type="project" value="UniProtKB-SubCell"/>
</dbReference>
<dbReference type="InterPro" id="IPR001162">
    <property type="entry name" value="UvrC_RNase_H_dom"/>
</dbReference>
<dbReference type="Gene3D" id="3.40.1440.10">
    <property type="entry name" value="GIY-YIG endonuclease"/>
    <property type="match status" value="1"/>
</dbReference>
<comment type="caution">
    <text evidence="10">The sequence shown here is derived from an EMBL/GenBank/DDBJ whole genome shotgun (WGS) entry which is preliminary data.</text>
</comment>
<dbReference type="InterPro" id="IPR038476">
    <property type="entry name" value="UvrC_RNase_H_dom_sf"/>
</dbReference>
<dbReference type="PROSITE" id="PS50164">
    <property type="entry name" value="GIY_YIG"/>
    <property type="match status" value="1"/>
</dbReference>
<dbReference type="SUPFAM" id="SSF82771">
    <property type="entry name" value="GIY-YIG endonuclease"/>
    <property type="match status" value="1"/>
</dbReference>
<dbReference type="InterPro" id="IPR050066">
    <property type="entry name" value="UvrABC_protein_C"/>
</dbReference>
<comment type="similarity">
    <text evidence="6">Belongs to the UvrC family.</text>
</comment>
<dbReference type="InterPro" id="IPR047296">
    <property type="entry name" value="GIY-YIG_UvrC_Cho"/>
</dbReference>
<evidence type="ECO:0000313" key="11">
    <source>
        <dbReference type="Proteomes" id="UP000177614"/>
    </source>
</evidence>
<evidence type="ECO:0000256" key="5">
    <source>
        <dbReference type="ARBA" id="ARBA00023204"/>
    </source>
</evidence>
<name>A0A1F4XJP5_9BACT</name>
<keyword evidence="3 6" id="KW-0228">DNA excision</keyword>
<dbReference type="Pfam" id="PF22920">
    <property type="entry name" value="UvrC_RNaseH"/>
    <property type="match status" value="1"/>
</dbReference>
<dbReference type="NCBIfam" id="TIGR00194">
    <property type="entry name" value="uvrC"/>
    <property type="match status" value="1"/>
</dbReference>
<evidence type="ECO:0000256" key="6">
    <source>
        <dbReference type="HAMAP-Rule" id="MF_00203"/>
    </source>
</evidence>
<dbReference type="STRING" id="1817814.A2V81_04350"/>
<evidence type="ECO:0000259" key="9">
    <source>
        <dbReference type="PROSITE" id="PS50165"/>
    </source>
</evidence>
<dbReference type="EMBL" id="MEWR01000015">
    <property type="protein sequence ID" value="OGC81897.1"/>
    <property type="molecule type" value="Genomic_DNA"/>
</dbReference>
<proteinExistence type="inferred from homology"/>
<evidence type="ECO:0000259" key="8">
    <source>
        <dbReference type="PROSITE" id="PS50164"/>
    </source>
</evidence>
<reference evidence="10 11" key="1">
    <citation type="journal article" date="2016" name="Nat. Commun.">
        <title>Thousands of microbial genomes shed light on interconnected biogeochemical processes in an aquifer system.</title>
        <authorList>
            <person name="Anantharaman K."/>
            <person name="Brown C.T."/>
            <person name="Hug L.A."/>
            <person name="Sharon I."/>
            <person name="Castelle C.J."/>
            <person name="Probst A.J."/>
            <person name="Thomas B.C."/>
            <person name="Singh A."/>
            <person name="Wilkins M.J."/>
            <person name="Karaoz U."/>
            <person name="Brodie E.L."/>
            <person name="Williams K.H."/>
            <person name="Hubbard S.S."/>
            <person name="Banfield J.F."/>
        </authorList>
    </citation>
    <scope>NUCLEOTIDE SEQUENCE [LARGE SCALE GENOMIC DNA]</scope>
</reference>
<keyword evidence="2 6" id="KW-0227">DNA damage</keyword>
<dbReference type="CDD" id="cd10434">
    <property type="entry name" value="GIY-YIG_UvrC_Cho"/>
    <property type="match status" value="1"/>
</dbReference>
<feature type="domain" description="UvrC family homology region profile" evidence="9">
    <location>
        <begin position="268"/>
        <end position="515"/>
    </location>
</feature>
<dbReference type="AlphaFoldDB" id="A0A1F4XJP5"/>
<dbReference type="InterPro" id="IPR010994">
    <property type="entry name" value="RuvA_2-like"/>
</dbReference>
<keyword evidence="4 6" id="KW-0267">Excision nuclease</keyword>
<comment type="subcellular location">
    <subcellularLocation>
        <location evidence="6">Cytoplasm</location>
    </subcellularLocation>
</comment>
<dbReference type="Gene3D" id="1.10.150.20">
    <property type="entry name" value="5' to 3' exonuclease, C-terminal subdomain"/>
    <property type="match status" value="1"/>
</dbReference>